<dbReference type="Proteomes" id="UP000656813">
    <property type="component" value="Unassembled WGS sequence"/>
</dbReference>
<reference evidence="3" key="1">
    <citation type="journal article" date="2014" name="Int. J. Syst. Evol. Microbiol.">
        <title>Complete genome sequence of Corynebacterium casei LMG S-19264T (=DSM 44701T), isolated from a smear-ripened cheese.</title>
        <authorList>
            <consortium name="US DOE Joint Genome Institute (JGI-PGF)"/>
            <person name="Walter F."/>
            <person name="Albersmeier A."/>
            <person name="Kalinowski J."/>
            <person name="Ruckert C."/>
        </authorList>
    </citation>
    <scope>NUCLEOTIDE SEQUENCE</scope>
    <source>
        <strain evidence="3">CGMCC 1.12777</strain>
    </source>
</reference>
<dbReference type="AlphaFoldDB" id="A0A8J2ZX71"/>
<proteinExistence type="inferred from homology"/>
<protein>
    <recommendedName>
        <fullName evidence="2">ClpXP adapter protein SpxH</fullName>
    </recommendedName>
</protein>
<dbReference type="Gene3D" id="3.40.30.10">
    <property type="entry name" value="Glutaredoxin"/>
    <property type="match status" value="1"/>
</dbReference>
<dbReference type="EMBL" id="BMFV01000019">
    <property type="protein sequence ID" value="GGH83986.1"/>
    <property type="molecule type" value="Genomic_DNA"/>
</dbReference>
<evidence type="ECO:0000256" key="2">
    <source>
        <dbReference type="HAMAP-Rule" id="MF_02245"/>
    </source>
</evidence>
<organism evidence="3 4">
    <name type="scientific">Pullulanibacillus pueri</name>
    <dbReference type="NCBI Taxonomy" id="1437324"/>
    <lineage>
        <taxon>Bacteria</taxon>
        <taxon>Bacillati</taxon>
        <taxon>Bacillota</taxon>
        <taxon>Bacilli</taxon>
        <taxon>Bacillales</taxon>
        <taxon>Sporolactobacillaceae</taxon>
        <taxon>Pullulanibacillus</taxon>
    </lineage>
</organism>
<evidence type="ECO:0000256" key="1">
    <source>
        <dbReference type="ARBA" id="ARBA00022490"/>
    </source>
</evidence>
<comment type="caution">
    <text evidence="3">The sequence shown here is derived from an EMBL/GenBank/DDBJ whole genome shotgun (WGS) entry which is preliminary data.</text>
</comment>
<dbReference type="PANTHER" id="PTHR13887">
    <property type="entry name" value="GLUTATHIONE S-TRANSFERASE KAPPA"/>
    <property type="match status" value="1"/>
</dbReference>
<name>A0A8J2ZX71_9BACL</name>
<comment type="function">
    <text evidence="2">Adapter protein required for efficient degradation of Spx by ClpXP under non-stress conditions. Interaction with Spx stabilizes Spx and exposes the C-terminus of Spx for recognition and proteolysis by ClpXP.</text>
</comment>
<sequence>MFDNGSSTCEGNSDQSCTIGSTINKKTKPIEVYAFVDPICPASWGMEPNLKKLIVEYGQYFTIRVIIGKSCDCPENPSQWNKNAQLSRMPYNEKQKFKMSSYKASLAIKAAELQGKARGNRFMRILRESLFADRKDISTEDVIIECAKRAKLDLNEFEKDLNSERPIKALQCDRRITSEMGVEELPTLVFFNICDETEGVKVTGCYPYSVYVQILTETLGKQPEKQVPPSLEKFLEQHRCVATQELATVYDKEKQDILRDLKKLTLKQLIKPIHVKYGTYWKYIGDKK</sequence>
<keyword evidence="1 2" id="KW-0963">Cytoplasm</keyword>
<dbReference type="GO" id="GO:0005737">
    <property type="term" value="C:cytoplasm"/>
    <property type="evidence" value="ECO:0007669"/>
    <property type="project" value="UniProtKB-SubCell"/>
</dbReference>
<evidence type="ECO:0000313" key="4">
    <source>
        <dbReference type="Proteomes" id="UP000656813"/>
    </source>
</evidence>
<dbReference type="SUPFAM" id="SSF52833">
    <property type="entry name" value="Thioredoxin-like"/>
    <property type="match status" value="1"/>
</dbReference>
<dbReference type="CDD" id="cd03025">
    <property type="entry name" value="DsbA_FrnE_like"/>
    <property type="match status" value="1"/>
</dbReference>
<dbReference type="PANTHER" id="PTHR13887:SF47">
    <property type="entry name" value="CLPXP ADAPTER PROTEIN SPXH"/>
    <property type="match status" value="1"/>
</dbReference>
<dbReference type="HAMAP" id="MF_02245">
    <property type="entry name" value="Adapter_SpxH"/>
    <property type="match status" value="1"/>
</dbReference>
<comment type="subunit">
    <text evidence="2">Interacts with Spx.</text>
</comment>
<evidence type="ECO:0000313" key="3">
    <source>
        <dbReference type="EMBL" id="GGH83986.1"/>
    </source>
</evidence>
<reference evidence="3" key="2">
    <citation type="submission" date="2020-09" db="EMBL/GenBank/DDBJ databases">
        <authorList>
            <person name="Sun Q."/>
            <person name="Zhou Y."/>
        </authorList>
    </citation>
    <scope>NUCLEOTIDE SEQUENCE</scope>
    <source>
        <strain evidence="3">CGMCC 1.12777</strain>
    </source>
</reference>
<keyword evidence="4" id="KW-1185">Reference proteome</keyword>
<accession>A0A8J2ZX71</accession>
<gene>
    <name evidence="3" type="primary">yjbH</name>
    <name evidence="2" type="synonym">spxH</name>
    <name evidence="3" type="ORF">GCM10007096_26020</name>
</gene>
<dbReference type="InterPro" id="IPR046404">
    <property type="entry name" value="Adapter_SpxH"/>
</dbReference>
<dbReference type="Pfam" id="PF13743">
    <property type="entry name" value="Thioredoxin_5"/>
    <property type="match status" value="1"/>
</dbReference>
<comment type="similarity">
    <text evidence="2">Belongs to the SpxH family.</text>
</comment>
<comment type="subcellular location">
    <subcellularLocation>
        <location evidence="2">Cytoplasm</location>
    </subcellularLocation>
</comment>
<dbReference type="InterPro" id="IPR036249">
    <property type="entry name" value="Thioredoxin-like_sf"/>
</dbReference>